<dbReference type="RefSeq" id="WP_132426564.1">
    <property type="nucleotide sequence ID" value="NZ_SMFZ01000001.1"/>
</dbReference>
<proteinExistence type="inferred from homology"/>
<dbReference type="SUPFAM" id="SSF56801">
    <property type="entry name" value="Acetyl-CoA synthetase-like"/>
    <property type="match status" value="1"/>
</dbReference>
<dbReference type="Pfam" id="PF00501">
    <property type="entry name" value="AMP-binding"/>
    <property type="match status" value="1"/>
</dbReference>
<dbReference type="Gene3D" id="3.40.50.12780">
    <property type="entry name" value="N-terminal domain of ligase-like"/>
    <property type="match status" value="1"/>
</dbReference>
<dbReference type="FunFam" id="3.30.300.30:FF:000008">
    <property type="entry name" value="2,3-dihydroxybenzoate-AMP ligase"/>
    <property type="match status" value="1"/>
</dbReference>
<evidence type="ECO:0000313" key="5">
    <source>
        <dbReference type="EMBL" id="TCK27582.1"/>
    </source>
</evidence>
<protein>
    <submittedName>
        <fullName evidence="5">Long-chain acyl-CoA synthetase</fullName>
    </submittedName>
</protein>
<dbReference type="InterPro" id="IPR000873">
    <property type="entry name" value="AMP-dep_synth/lig_dom"/>
</dbReference>
<dbReference type="PANTHER" id="PTHR43767:SF7">
    <property type="entry name" value="MEDIUM_LONG-CHAIN-FATTY-ACID--COA LIGASE FADD8"/>
    <property type="match status" value="1"/>
</dbReference>
<dbReference type="GO" id="GO:0016877">
    <property type="term" value="F:ligase activity, forming carbon-sulfur bonds"/>
    <property type="evidence" value="ECO:0007669"/>
    <property type="project" value="UniProtKB-ARBA"/>
</dbReference>
<name>A0A4R1IB06_PSEEN</name>
<dbReference type="InterPro" id="IPR042099">
    <property type="entry name" value="ANL_N_sf"/>
</dbReference>
<comment type="similarity">
    <text evidence="1">Belongs to the ATP-dependent AMP-binding enzyme family.</text>
</comment>
<reference evidence="5 6" key="1">
    <citation type="submission" date="2019-03" db="EMBL/GenBank/DDBJ databases">
        <title>Sequencing the genomes of 1000 actinobacteria strains.</title>
        <authorList>
            <person name="Klenk H.-P."/>
        </authorList>
    </citation>
    <scope>NUCLEOTIDE SEQUENCE [LARGE SCALE GENOMIC DNA]</scope>
    <source>
        <strain evidence="5 6">DSM 44969</strain>
    </source>
</reference>
<dbReference type="Pfam" id="PF13193">
    <property type="entry name" value="AMP-binding_C"/>
    <property type="match status" value="1"/>
</dbReference>
<organism evidence="5 6">
    <name type="scientific">Pseudonocardia endophytica</name>
    <dbReference type="NCBI Taxonomy" id="401976"/>
    <lineage>
        <taxon>Bacteria</taxon>
        <taxon>Bacillati</taxon>
        <taxon>Actinomycetota</taxon>
        <taxon>Actinomycetes</taxon>
        <taxon>Pseudonocardiales</taxon>
        <taxon>Pseudonocardiaceae</taxon>
        <taxon>Pseudonocardia</taxon>
    </lineage>
</organism>
<evidence type="ECO:0000259" key="4">
    <source>
        <dbReference type="Pfam" id="PF13193"/>
    </source>
</evidence>
<evidence type="ECO:0000259" key="3">
    <source>
        <dbReference type="Pfam" id="PF00501"/>
    </source>
</evidence>
<dbReference type="InterPro" id="IPR045851">
    <property type="entry name" value="AMP-bd_C_sf"/>
</dbReference>
<keyword evidence="6" id="KW-1185">Reference proteome</keyword>
<dbReference type="EMBL" id="SMFZ01000001">
    <property type="protein sequence ID" value="TCK27582.1"/>
    <property type="molecule type" value="Genomic_DNA"/>
</dbReference>
<dbReference type="Gene3D" id="3.30.300.30">
    <property type="match status" value="1"/>
</dbReference>
<evidence type="ECO:0000256" key="1">
    <source>
        <dbReference type="ARBA" id="ARBA00006432"/>
    </source>
</evidence>
<dbReference type="PANTHER" id="PTHR43767">
    <property type="entry name" value="LONG-CHAIN-FATTY-ACID--COA LIGASE"/>
    <property type="match status" value="1"/>
</dbReference>
<dbReference type="PROSITE" id="PS00455">
    <property type="entry name" value="AMP_BINDING"/>
    <property type="match status" value="1"/>
</dbReference>
<feature type="domain" description="AMP-binding enzyme C-terminal" evidence="4">
    <location>
        <begin position="417"/>
        <end position="493"/>
    </location>
</feature>
<feature type="domain" description="AMP-dependent synthetase/ligase" evidence="3">
    <location>
        <begin position="8"/>
        <end position="367"/>
    </location>
</feature>
<dbReference type="OrthoDB" id="4363623at2"/>
<dbReference type="InterPro" id="IPR050237">
    <property type="entry name" value="ATP-dep_AMP-bd_enzyme"/>
</dbReference>
<dbReference type="AlphaFoldDB" id="A0A4R1IB06"/>
<accession>A0A4R1IB06</accession>
<gene>
    <name evidence="5" type="ORF">EV378_3454</name>
</gene>
<comment type="caution">
    <text evidence="5">The sequence shown here is derived from an EMBL/GenBank/DDBJ whole genome shotgun (WGS) entry which is preliminary data.</text>
</comment>
<dbReference type="InterPro" id="IPR025110">
    <property type="entry name" value="AMP-bd_C"/>
</dbReference>
<dbReference type="Proteomes" id="UP000295560">
    <property type="component" value="Unassembled WGS sequence"/>
</dbReference>
<evidence type="ECO:0000313" key="6">
    <source>
        <dbReference type="Proteomes" id="UP000295560"/>
    </source>
</evidence>
<sequence>MFVPDLLERGLRRAPDRLAVIQDDVRHTFLAVHRRAAAAGELLHEAGVTPGDRVLLLAANEPEFLELQVACQRIQAVFVPANFRLAPPELAAVVADCRPTVLVHSPEFAAVAAELPVPIRWCLGGDGARSYEQRLAERLGSGSSEVPPLVPLPATATAQLLYTSGTTGTAKGAVTSNGALFARIASFTASFRLDEHDVFLQTLPLFHLASLVSFAHTAAAATCVTVRVPDPNGLLDLVERERVNQLLTVPTIIDGLVAAHTGTPRDLSSLRTVFYGASPIQPAALRRALSAIGCGFTQLYGMTEAGIGVALDAADHDPVTKPELLSAAGRDLLFYRADVVRPDDTVAAPDEVGEITFSGPALLTEYWDAPEATAAVLRDGRMHTGDAGYRRADGYLVLTDRIKDMIISGGENVYAREVETVLHQHPSVADVAVIGLPDPRWGERVHAVVVTGAAATPGLDEELDGWCRDRLAGYKRPRSYEFTDALPRNAVGKVVKHVMRAERAVPGAAPVGT</sequence>
<keyword evidence="2" id="KW-0436">Ligase</keyword>
<evidence type="ECO:0000256" key="2">
    <source>
        <dbReference type="ARBA" id="ARBA00022598"/>
    </source>
</evidence>
<dbReference type="InterPro" id="IPR020845">
    <property type="entry name" value="AMP-binding_CS"/>
</dbReference>